<gene>
    <name evidence="1" type="ORF">G2W53_029202</name>
</gene>
<keyword evidence="2" id="KW-1185">Reference proteome</keyword>
<proteinExistence type="predicted"/>
<protein>
    <submittedName>
        <fullName evidence="1">Uncharacterized protein</fullName>
    </submittedName>
</protein>
<dbReference type="AlphaFoldDB" id="A0A834T4W6"/>
<reference evidence="1" key="1">
    <citation type="submission" date="2020-09" db="EMBL/GenBank/DDBJ databases">
        <title>Genome-Enabled Discovery of Anthraquinone Biosynthesis in Senna tora.</title>
        <authorList>
            <person name="Kang S.-H."/>
            <person name="Pandey R.P."/>
            <person name="Lee C.-M."/>
            <person name="Sim J.-S."/>
            <person name="Jeong J.-T."/>
            <person name="Choi B.-S."/>
            <person name="Jung M."/>
            <person name="Ginzburg D."/>
            <person name="Zhao K."/>
            <person name="Won S.Y."/>
            <person name="Oh T.-J."/>
            <person name="Yu Y."/>
            <person name="Kim N.-H."/>
            <person name="Lee O.R."/>
            <person name="Lee T.-H."/>
            <person name="Bashyal P."/>
            <person name="Kim T.-S."/>
            <person name="Lee W.-H."/>
            <person name="Kawkins C."/>
            <person name="Kim C.-K."/>
            <person name="Kim J.S."/>
            <person name="Ahn B.O."/>
            <person name="Rhee S.Y."/>
            <person name="Sohng J.K."/>
        </authorList>
    </citation>
    <scope>NUCLEOTIDE SEQUENCE</scope>
    <source>
        <tissue evidence="1">Leaf</tissue>
    </source>
</reference>
<name>A0A834T4W6_9FABA</name>
<dbReference type="EMBL" id="JAAIUW010000009">
    <property type="protein sequence ID" value="KAF7815233.1"/>
    <property type="molecule type" value="Genomic_DNA"/>
</dbReference>
<dbReference type="Proteomes" id="UP000634136">
    <property type="component" value="Unassembled WGS sequence"/>
</dbReference>
<accession>A0A834T4W6</accession>
<sequence>MGEGGYGFGALRGRKEWFWDERGIGIWVRGWVRFLVKRKRVGSVLGLRWRVWCGGGRWSFGEGWKGGWLGHGLGEGMEEGVWFCGLVRGYGIGKGWKGGVVGVTAGIERERMVWFWGHVLKFCGTKSQSTKHHRRIEASSRHDLDLVASLPHHL</sequence>
<comment type="caution">
    <text evidence="1">The sequence shown here is derived from an EMBL/GenBank/DDBJ whole genome shotgun (WGS) entry which is preliminary data.</text>
</comment>
<evidence type="ECO:0000313" key="1">
    <source>
        <dbReference type="EMBL" id="KAF7815233.1"/>
    </source>
</evidence>
<evidence type="ECO:0000313" key="2">
    <source>
        <dbReference type="Proteomes" id="UP000634136"/>
    </source>
</evidence>
<organism evidence="1 2">
    <name type="scientific">Senna tora</name>
    <dbReference type="NCBI Taxonomy" id="362788"/>
    <lineage>
        <taxon>Eukaryota</taxon>
        <taxon>Viridiplantae</taxon>
        <taxon>Streptophyta</taxon>
        <taxon>Embryophyta</taxon>
        <taxon>Tracheophyta</taxon>
        <taxon>Spermatophyta</taxon>
        <taxon>Magnoliopsida</taxon>
        <taxon>eudicotyledons</taxon>
        <taxon>Gunneridae</taxon>
        <taxon>Pentapetalae</taxon>
        <taxon>rosids</taxon>
        <taxon>fabids</taxon>
        <taxon>Fabales</taxon>
        <taxon>Fabaceae</taxon>
        <taxon>Caesalpinioideae</taxon>
        <taxon>Cassia clade</taxon>
        <taxon>Senna</taxon>
    </lineage>
</organism>